<dbReference type="EMBL" id="CP031775">
    <property type="protein sequence ID" value="QDZ93370.1"/>
    <property type="molecule type" value="Genomic_DNA"/>
</dbReference>
<sequence length="67" mass="7367">MSSNYPSNCIKNRYRKKANSYSIIYTHLHGGGSGQVQQAIYALQTVQRINTKTLCSMPILGGGLNYG</sequence>
<proteinExistence type="predicted"/>
<reference evidence="1" key="1">
    <citation type="journal article" date="2019" name="Ecotoxicol. Environ. Saf.">
        <title>Microbial characterization of heavy metal resistant bacterial strains isolated from an electroplating wastewater treatment plant.</title>
        <authorList>
            <person name="Cai X."/>
            <person name="Zheng X."/>
            <person name="Zhang D."/>
            <person name="Iqbal W."/>
            <person name="Liu C."/>
            <person name="Yang B."/>
            <person name="Zhao X."/>
            <person name="Lu X."/>
            <person name="Mao Y."/>
        </authorList>
    </citation>
    <scope>NUCLEOTIDE SEQUENCE [LARGE SCALE GENOMIC DNA]</scope>
    <source>
        <strain evidence="1">Ni1-3</strain>
    </source>
</reference>
<evidence type="ECO:0000313" key="1">
    <source>
        <dbReference type="EMBL" id="QDZ93370.1"/>
    </source>
</evidence>
<name>A0A5B8R3H0_9GAMM</name>
<gene>
    <name evidence="1" type="ORF">D0436_23375</name>
</gene>
<dbReference type="AlphaFoldDB" id="A0A5B8R3H0"/>
<protein>
    <submittedName>
        <fullName evidence="1">Uncharacterized protein</fullName>
    </submittedName>
</protein>
<accession>A0A5B8R3H0</accession>
<organism evidence="1">
    <name type="scientific">Shewanella decolorationis</name>
    <dbReference type="NCBI Taxonomy" id="256839"/>
    <lineage>
        <taxon>Bacteria</taxon>
        <taxon>Pseudomonadati</taxon>
        <taxon>Pseudomonadota</taxon>
        <taxon>Gammaproteobacteria</taxon>
        <taxon>Alteromonadales</taxon>
        <taxon>Shewanellaceae</taxon>
        <taxon>Shewanella</taxon>
    </lineage>
</organism>